<feature type="signal peptide" evidence="1">
    <location>
        <begin position="1"/>
        <end position="19"/>
    </location>
</feature>
<reference evidence="2 3" key="1">
    <citation type="journal article" date="2013" name="Nat. Genet.">
        <title>The genome of the hydatid tapeworm Echinococcus granulosus.</title>
        <authorList>
            <person name="Zheng H."/>
            <person name="Zhang W."/>
            <person name="Zhang L."/>
            <person name="Zhang Z."/>
            <person name="Li J."/>
            <person name="Lu G."/>
            <person name="Zhu Y."/>
            <person name="Wang Y."/>
            <person name="Huang Y."/>
            <person name="Liu J."/>
            <person name="Kang H."/>
            <person name="Chen J."/>
            <person name="Wang L."/>
            <person name="Chen A."/>
            <person name="Yu S."/>
            <person name="Gao Z."/>
            <person name="Jin L."/>
            <person name="Gu W."/>
            <person name="Wang Z."/>
            <person name="Zhao L."/>
            <person name="Shi B."/>
            <person name="Wen H."/>
            <person name="Lin R."/>
            <person name="Jones M.K."/>
            <person name="Brejova B."/>
            <person name="Vinar T."/>
            <person name="Zhao G."/>
            <person name="McManus D.P."/>
            <person name="Chen Z."/>
            <person name="Zhou Y."/>
            <person name="Wang S."/>
        </authorList>
    </citation>
    <scope>NUCLEOTIDE SEQUENCE [LARGE SCALE GENOMIC DNA]</scope>
</reference>
<gene>
    <name evidence="2" type="ORF">EGR_09916</name>
</gene>
<dbReference type="CTD" id="36345631"/>
<dbReference type="AlphaFoldDB" id="W6U2D3"/>
<dbReference type="KEGG" id="egl:EGR_09916"/>
<organism evidence="2 3">
    <name type="scientific">Echinococcus granulosus</name>
    <name type="common">Hydatid tapeworm</name>
    <dbReference type="NCBI Taxonomy" id="6210"/>
    <lineage>
        <taxon>Eukaryota</taxon>
        <taxon>Metazoa</taxon>
        <taxon>Spiralia</taxon>
        <taxon>Lophotrochozoa</taxon>
        <taxon>Platyhelminthes</taxon>
        <taxon>Cestoda</taxon>
        <taxon>Eucestoda</taxon>
        <taxon>Cyclophyllidea</taxon>
        <taxon>Taeniidae</taxon>
        <taxon>Echinococcus</taxon>
        <taxon>Echinococcus granulosus group</taxon>
    </lineage>
</organism>
<dbReference type="EMBL" id="APAU02000175">
    <property type="protein sequence ID" value="EUB55223.1"/>
    <property type="molecule type" value="Genomic_DNA"/>
</dbReference>
<evidence type="ECO:0000313" key="3">
    <source>
        <dbReference type="Proteomes" id="UP000019149"/>
    </source>
</evidence>
<sequence length="184" mass="18920">MLSLALLSVLTCYVMPGFGVAMYPGGLGGAVGGHRSGMGFNAPPFGPLAFRGGMGPAAMPHRGLISPVSRGMSMQSPLRASPYTSPSFPGMGGSQPLDRCNGGNCGYWGGCQGGHCGEFYDFRPCHTPECFDGPIHGFDCADGSCKRVCNGPNCRDFVIHACSGKGSPAPDHSDVSEPSGNGKN</sequence>
<accession>W6U2D3</accession>
<dbReference type="STRING" id="6210.W6U2D3"/>
<dbReference type="OrthoDB" id="6239640at2759"/>
<feature type="chain" id="PRO_5004884101" evidence="1">
    <location>
        <begin position="20"/>
        <end position="184"/>
    </location>
</feature>
<keyword evidence="3" id="KW-1185">Reference proteome</keyword>
<dbReference type="GeneID" id="36345631"/>
<protein>
    <submittedName>
        <fullName evidence="2">Uncharacterized protein</fullName>
    </submittedName>
</protein>
<comment type="caution">
    <text evidence="2">The sequence shown here is derived from an EMBL/GenBank/DDBJ whole genome shotgun (WGS) entry which is preliminary data.</text>
</comment>
<proteinExistence type="predicted"/>
<evidence type="ECO:0000313" key="2">
    <source>
        <dbReference type="EMBL" id="EUB55223.1"/>
    </source>
</evidence>
<evidence type="ECO:0000256" key="1">
    <source>
        <dbReference type="SAM" id="SignalP"/>
    </source>
</evidence>
<keyword evidence="1" id="KW-0732">Signal</keyword>
<dbReference type="Proteomes" id="UP000019149">
    <property type="component" value="Unassembled WGS sequence"/>
</dbReference>
<dbReference type="RefSeq" id="XP_024346419.1">
    <property type="nucleotide sequence ID" value="XM_024499165.1"/>
</dbReference>
<name>W6U2D3_ECHGR</name>